<feature type="transmembrane region" description="Helical" evidence="1">
    <location>
        <begin position="66"/>
        <end position="87"/>
    </location>
</feature>
<feature type="transmembrane region" description="Helical" evidence="1">
    <location>
        <begin position="181"/>
        <end position="200"/>
    </location>
</feature>
<proteinExistence type="predicted"/>
<name>A0ABU7G5X5_9ALTE</name>
<organism evidence="2 3">
    <name type="scientific">Agarivorans aestuarii</name>
    <dbReference type="NCBI Taxonomy" id="1563703"/>
    <lineage>
        <taxon>Bacteria</taxon>
        <taxon>Pseudomonadati</taxon>
        <taxon>Pseudomonadota</taxon>
        <taxon>Gammaproteobacteria</taxon>
        <taxon>Alteromonadales</taxon>
        <taxon>Alteromonadaceae</taxon>
        <taxon>Agarivorans</taxon>
    </lineage>
</organism>
<feature type="transmembrane region" description="Helical" evidence="1">
    <location>
        <begin position="220"/>
        <end position="243"/>
    </location>
</feature>
<feature type="transmembrane region" description="Helical" evidence="1">
    <location>
        <begin position="6"/>
        <end position="29"/>
    </location>
</feature>
<feature type="transmembrane region" description="Helical" evidence="1">
    <location>
        <begin position="41"/>
        <end position="60"/>
    </location>
</feature>
<dbReference type="EMBL" id="JAYDYW010000010">
    <property type="protein sequence ID" value="MEE1674819.1"/>
    <property type="molecule type" value="Genomic_DNA"/>
</dbReference>
<reference evidence="3" key="1">
    <citation type="submission" date="2023-07" db="EMBL/GenBank/DDBJ databases">
        <title>Draft genome sequence of Agarivorans aestuarii strain ZMCS4, a CAZymes producing bacteria isolated from the marine brown algae Clodostephus spongiosus.</title>
        <authorList>
            <person name="Lorente B."/>
            <person name="Cabral C."/>
            <person name="Frias J."/>
            <person name="Faria J."/>
            <person name="Toubarro D."/>
        </authorList>
    </citation>
    <scope>NUCLEOTIDE SEQUENCE [LARGE SCALE GENOMIC DNA]</scope>
    <source>
        <strain evidence="3">ZMCS4</strain>
    </source>
</reference>
<comment type="caution">
    <text evidence="2">The sequence shown here is derived from an EMBL/GenBank/DDBJ whole genome shotgun (WGS) entry which is preliminary data.</text>
</comment>
<evidence type="ECO:0000313" key="3">
    <source>
        <dbReference type="Proteomes" id="UP001310248"/>
    </source>
</evidence>
<dbReference type="RefSeq" id="WP_329775863.1">
    <property type="nucleotide sequence ID" value="NZ_JAYDYW010000010.1"/>
</dbReference>
<feature type="transmembrane region" description="Helical" evidence="1">
    <location>
        <begin position="99"/>
        <end position="119"/>
    </location>
</feature>
<feature type="transmembrane region" description="Helical" evidence="1">
    <location>
        <begin position="131"/>
        <end position="153"/>
    </location>
</feature>
<keyword evidence="3" id="KW-1185">Reference proteome</keyword>
<keyword evidence="1" id="KW-0472">Membrane</keyword>
<keyword evidence="1" id="KW-0812">Transmembrane</keyword>
<evidence type="ECO:0000256" key="1">
    <source>
        <dbReference type="SAM" id="Phobius"/>
    </source>
</evidence>
<accession>A0ABU7G5X5</accession>
<sequence length="246" mass="26748">METLAQFALSIGLAYLLLEFYCLPNSWLVAIRQSKFAAAGLYFRALLITVLFAGISLLFVPALGPLLVAIAALFIASALISGVSAYLPDTSRYYLGQQLAQLAVLMLLVVELNQAWPLVSVLVEQAMQAKALVIILAYILIWGPCSKVLGLILQRWSPLTEQPKQNLPMAGQAIGMVERSLVLTCVLLHQFAAIGFIVTAKSIFRFGDLKDHSDRKLTEYVMLGTLLSVAASVFIGLAAHALYHAL</sequence>
<gene>
    <name evidence="2" type="ORF">SNR37_000138</name>
</gene>
<evidence type="ECO:0008006" key="4">
    <source>
        <dbReference type="Google" id="ProtNLM"/>
    </source>
</evidence>
<keyword evidence="1" id="KW-1133">Transmembrane helix</keyword>
<dbReference type="Proteomes" id="UP001310248">
    <property type="component" value="Unassembled WGS sequence"/>
</dbReference>
<evidence type="ECO:0000313" key="2">
    <source>
        <dbReference type="EMBL" id="MEE1674819.1"/>
    </source>
</evidence>
<protein>
    <recommendedName>
        <fullName evidence="4">DUF3307 domain-containing protein</fullName>
    </recommendedName>
</protein>